<reference evidence="2 3" key="1">
    <citation type="journal article" date="2019" name="Sci. Transl. Med.">
        <title>Quorum sensing between bacterial species on the skin protects against epidermal injury in atopic dermatitis.</title>
        <authorList>
            <person name="Williams M.R."/>
        </authorList>
    </citation>
    <scope>NUCLEOTIDE SEQUENCE [LARGE SCALE GENOMIC DNA]</scope>
    <source>
        <strain evidence="2 3">H8</strain>
    </source>
</reference>
<dbReference type="Pfam" id="PF00903">
    <property type="entry name" value="Glyoxalase"/>
    <property type="match status" value="1"/>
</dbReference>
<dbReference type="SUPFAM" id="SSF54593">
    <property type="entry name" value="Glyoxalase/Bleomycin resistance protein/Dihydroxybiphenyl dioxygenase"/>
    <property type="match status" value="1"/>
</dbReference>
<proteinExistence type="predicted"/>
<protein>
    <submittedName>
        <fullName evidence="2">VOC family protein</fullName>
    </submittedName>
</protein>
<accession>A0A7Z7YTA7</accession>
<feature type="domain" description="Glyoxalase/fosfomycin resistance/dioxygenase" evidence="1">
    <location>
        <begin position="19"/>
        <end position="67"/>
    </location>
</feature>
<sequence>LMIAEDTEGLPITKGNNVSLCLTFENVQDTKRIYDELVELGAEILLPFAPQFYTEGYGYVKDEFGIAYHLFTNNRKN</sequence>
<dbReference type="Gene3D" id="3.10.180.10">
    <property type="entry name" value="2,3-Dihydroxybiphenyl 1,2-Dioxygenase, domain 1"/>
    <property type="match status" value="1"/>
</dbReference>
<dbReference type="AlphaFoldDB" id="A0A7Z7YTA7"/>
<organism evidence="2 3">
    <name type="scientific">Staphylococcus capitis</name>
    <dbReference type="NCBI Taxonomy" id="29388"/>
    <lineage>
        <taxon>Bacteria</taxon>
        <taxon>Bacillati</taxon>
        <taxon>Bacillota</taxon>
        <taxon>Bacilli</taxon>
        <taxon>Bacillales</taxon>
        <taxon>Staphylococcaceae</taxon>
        <taxon>Staphylococcus</taxon>
    </lineage>
</organism>
<evidence type="ECO:0000259" key="1">
    <source>
        <dbReference type="Pfam" id="PF00903"/>
    </source>
</evidence>
<dbReference type="InterPro" id="IPR029068">
    <property type="entry name" value="Glyas_Bleomycin-R_OHBP_Dase"/>
</dbReference>
<dbReference type="InterPro" id="IPR004360">
    <property type="entry name" value="Glyas_Fos-R_dOase_dom"/>
</dbReference>
<comment type="caution">
    <text evidence="2">The sequence shown here is derived from an EMBL/GenBank/DDBJ whole genome shotgun (WGS) entry which is preliminary data.</text>
</comment>
<evidence type="ECO:0000313" key="2">
    <source>
        <dbReference type="EMBL" id="TBW74404.1"/>
    </source>
</evidence>
<dbReference type="Proteomes" id="UP000291949">
    <property type="component" value="Unassembled WGS sequence"/>
</dbReference>
<dbReference type="RefSeq" id="WP_196211591.1">
    <property type="nucleotide sequence ID" value="NZ_SCHC01000072.1"/>
</dbReference>
<dbReference type="EMBL" id="SCHC01000072">
    <property type="protein sequence ID" value="TBW74404.1"/>
    <property type="molecule type" value="Genomic_DNA"/>
</dbReference>
<name>A0A7Z7YTA7_STACP</name>
<evidence type="ECO:0000313" key="3">
    <source>
        <dbReference type="Proteomes" id="UP000291949"/>
    </source>
</evidence>
<gene>
    <name evidence="2" type="ORF">EQ811_12685</name>
</gene>
<feature type="non-terminal residue" evidence="2">
    <location>
        <position position="1"/>
    </location>
</feature>